<dbReference type="OrthoDB" id="5460017at2"/>
<name>T2GCK7_MEGG1</name>
<reference evidence="3" key="2">
    <citation type="submission" date="2013-07" db="EMBL/GenBank/DDBJ databases">
        <authorList>
            <person name="Morais-Silva F.O."/>
            <person name="Rezende A.M."/>
            <person name="Pimentel C."/>
            <person name="Resende D.M."/>
            <person name="Santos C.I."/>
            <person name="Clemente C."/>
            <person name="de Oliveira L.M."/>
            <person name="da Silva S.M."/>
            <person name="Costa D.A."/>
            <person name="Varela-Raposo A."/>
            <person name="Horacio E.C.A."/>
            <person name="Matos M."/>
            <person name="Flores O."/>
            <person name="Ruiz J.C."/>
            <person name="Rodrigues-Pousada C."/>
        </authorList>
    </citation>
    <scope>NUCLEOTIDE SEQUENCE [LARGE SCALE GENOMIC DNA]</scope>
    <source>
        <strain evidence="3">ATCC 19364 / DSM 1382 / NCIMB 9332 / VKM B-1759</strain>
    </source>
</reference>
<dbReference type="KEGG" id="dgg:DGI_2279"/>
<feature type="chain" id="PRO_5004588282" description="Lipocalin-like domain-containing protein" evidence="1">
    <location>
        <begin position="22"/>
        <end position="138"/>
    </location>
</feature>
<organism evidence="2 3">
    <name type="scientific">Megalodesulfovibrio gigas (strain ATCC 19364 / DSM 1382 / NCIMB 9332 / VKM B-1759)</name>
    <name type="common">Desulfovibrio gigas</name>
    <dbReference type="NCBI Taxonomy" id="1121448"/>
    <lineage>
        <taxon>Bacteria</taxon>
        <taxon>Pseudomonadati</taxon>
        <taxon>Thermodesulfobacteriota</taxon>
        <taxon>Desulfovibrionia</taxon>
        <taxon>Desulfovibrionales</taxon>
        <taxon>Desulfovibrionaceae</taxon>
        <taxon>Megalodesulfovibrio</taxon>
    </lineage>
</organism>
<protein>
    <recommendedName>
        <fullName evidence="4">Lipocalin-like domain-containing protein</fullName>
    </recommendedName>
</protein>
<reference evidence="2 3" key="1">
    <citation type="journal article" date="2013" name="J. Bacteriol.">
        <title>Roles of HynAB and Ech, the only two hydrogenases found in the model sulfate reducer Desulfovibrio gigas.</title>
        <authorList>
            <person name="Morais-Silva F.O."/>
            <person name="Santos C.I."/>
            <person name="Rodrigues R."/>
            <person name="Pereira I.A."/>
            <person name="Rodrigues-Pousada C."/>
        </authorList>
    </citation>
    <scope>NUCLEOTIDE SEQUENCE [LARGE SCALE GENOMIC DNA]</scope>
    <source>
        <strain evidence="3">ATCC 19364 / DSM 1382 / NCIMB 9332 / VKM B-1759</strain>
    </source>
</reference>
<dbReference type="HOGENOM" id="CLU_1822264_0_0_7"/>
<gene>
    <name evidence="2" type="ORF">DGI_2279</name>
</gene>
<dbReference type="EMBL" id="CP006585">
    <property type="protein sequence ID" value="AGW14033.1"/>
    <property type="molecule type" value="Genomic_DNA"/>
</dbReference>
<dbReference type="PATRIC" id="fig|1121448.10.peg.2231"/>
<evidence type="ECO:0008006" key="4">
    <source>
        <dbReference type="Google" id="ProtNLM"/>
    </source>
</evidence>
<evidence type="ECO:0000256" key="1">
    <source>
        <dbReference type="SAM" id="SignalP"/>
    </source>
</evidence>
<dbReference type="RefSeq" id="WP_021760981.1">
    <property type="nucleotide sequence ID" value="NC_022444.1"/>
</dbReference>
<sequence length="138" mass="14809">MIRALFTAVVLSCLLATAAMAQDAPALPNLVGTWEGDAAMHFRNHGYITAGHKSSSLVVERQEGPVFHGHVAWNHQSSGKDAFSGVIEQDGRTFYLVGHTEGIRIGKINGSDTFVLYVLQPGGTNPRAGMATFTRAKQ</sequence>
<keyword evidence="1" id="KW-0732">Signal</keyword>
<dbReference type="eggNOG" id="ENOG502ZEN4">
    <property type="taxonomic scope" value="Bacteria"/>
</dbReference>
<dbReference type="AlphaFoldDB" id="T2GCK7"/>
<feature type="signal peptide" evidence="1">
    <location>
        <begin position="1"/>
        <end position="21"/>
    </location>
</feature>
<dbReference type="Proteomes" id="UP000016587">
    <property type="component" value="Chromosome"/>
</dbReference>
<keyword evidence="3" id="KW-1185">Reference proteome</keyword>
<evidence type="ECO:0000313" key="3">
    <source>
        <dbReference type="Proteomes" id="UP000016587"/>
    </source>
</evidence>
<dbReference type="STRING" id="1121448.DGI_2279"/>
<evidence type="ECO:0000313" key="2">
    <source>
        <dbReference type="EMBL" id="AGW14033.1"/>
    </source>
</evidence>
<accession>T2GCK7</accession>
<proteinExistence type="predicted"/>